<evidence type="ECO:0000313" key="2">
    <source>
        <dbReference type="EMBL" id="KIN99496.1"/>
    </source>
</evidence>
<gene>
    <name evidence="2" type="ORF">M404DRAFT_30373</name>
</gene>
<feature type="region of interest" description="Disordered" evidence="1">
    <location>
        <begin position="157"/>
        <end position="188"/>
    </location>
</feature>
<dbReference type="InParanoid" id="A0A0C3JPR9"/>
<reference evidence="3" key="2">
    <citation type="submission" date="2015-01" db="EMBL/GenBank/DDBJ databases">
        <title>Evolutionary Origins and Diversification of the Mycorrhizal Mutualists.</title>
        <authorList>
            <consortium name="DOE Joint Genome Institute"/>
            <consortium name="Mycorrhizal Genomics Consortium"/>
            <person name="Kohler A."/>
            <person name="Kuo A."/>
            <person name="Nagy L.G."/>
            <person name="Floudas D."/>
            <person name="Copeland A."/>
            <person name="Barry K.W."/>
            <person name="Cichocki N."/>
            <person name="Veneault-Fourrey C."/>
            <person name="LaButti K."/>
            <person name="Lindquist E.A."/>
            <person name="Lipzen A."/>
            <person name="Lundell T."/>
            <person name="Morin E."/>
            <person name="Murat C."/>
            <person name="Riley R."/>
            <person name="Ohm R."/>
            <person name="Sun H."/>
            <person name="Tunlid A."/>
            <person name="Henrissat B."/>
            <person name="Grigoriev I.V."/>
            <person name="Hibbett D.S."/>
            <person name="Martin F."/>
        </authorList>
    </citation>
    <scope>NUCLEOTIDE SEQUENCE [LARGE SCALE GENOMIC DNA]</scope>
    <source>
        <strain evidence="3">Marx 270</strain>
    </source>
</reference>
<sequence length="238" mass="26047">MLHGEFPCLFEVLDTQLKVFNVSYNMSGMVGRQYKYLPPYLLCLCSHKEVVVAGGVEFPDGEVLFQKLKAGKQPSRDESEIIFITHNEIPFKLIIQWVKKQHPKGKGKHKAETDLGAEDSESQLWTKSDSGDDADDPILSPISHGIKRCCIDAHDLDSEEAGPSHAGPSTSTTPDTTDLTDGPMDVTAPSDKLPLLPAPPLTLPSTPIQTHTQLAPSSSFMIDTSLTNPQKGNCTFQF</sequence>
<evidence type="ECO:0000313" key="3">
    <source>
        <dbReference type="Proteomes" id="UP000054217"/>
    </source>
</evidence>
<protein>
    <submittedName>
        <fullName evidence="2">Uncharacterized protein</fullName>
    </submittedName>
</protein>
<dbReference type="OrthoDB" id="2661881at2759"/>
<keyword evidence="3" id="KW-1185">Reference proteome</keyword>
<feature type="compositionally biased region" description="Low complexity" evidence="1">
    <location>
        <begin position="167"/>
        <end position="188"/>
    </location>
</feature>
<evidence type="ECO:0000256" key="1">
    <source>
        <dbReference type="SAM" id="MobiDB-lite"/>
    </source>
</evidence>
<dbReference type="HOGENOM" id="CLU_1166252_0_0_1"/>
<organism evidence="2 3">
    <name type="scientific">Pisolithus tinctorius Marx 270</name>
    <dbReference type="NCBI Taxonomy" id="870435"/>
    <lineage>
        <taxon>Eukaryota</taxon>
        <taxon>Fungi</taxon>
        <taxon>Dikarya</taxon>
        <taxon>Basidiomycota</taxon>
        <taxon>Agaricomycotina</taxon>
        <taxon>Agaricomycetes</taxon>
        <taxon>Agaricomycetidae</taxon>
        <taxon>Boletales</taxon>
        <taxon>Sclerodermatineae</taxon>
        <taxon>Pisolithaceae</taxon>
        <taxon>Pisolithus</taxon>
    </lineage>
</organism>
<accession>A0A0C3JPR9</accession>
<dbReference type="AlphaFoldDB" id="A0A0C3JPR9"/>
<feature type="region of interest" description="Disordered" evidence="1">
    <location>
        <begin position="104"/>
        <end position="139"/>
    </location>
</feature>
<dbReference type="Proteomes" id="UP000054217">
    <property type="component" value="Unassembled WGS sequence"/>
</dbReference>
<dbReference type="STRING" id="870435.A0A0C3JPR9"/>
<proteinExistence type="predicted"/>
<dbReference type="EMBL" id="KN832004">
    <property type="protein sequence ID" value="KIN99496.1"/>
    <property type="molecule type" value="Genomic_DNA"/>
</dbReference>
<name>A0A0C3JPR9_PISTI</name>
<reference evidence="2 3" key="1">
    <citation type="submission" date="2014-04" db="EMBL/GenBank/DDBJ databases">
        <authorList>
            <consortium name="DOE Joint Genome Institute"/>
            <person name="Kuo A."/>
            <person name="Kohler A."/>
            <person name="Costa M.D."/>
            <person name="Nagy L.G."/>
            <person name="Floudas D."/>
            <person name="Copeland A."/>
            <person name="Barry K.W."/>
            <person name="Cichocki N."/>
            <person name="Veneault-Fourrey C."/>
            <person name="LaButti K."/>
            <person name="Lindquist E.A."/>
            <person name="Lipzen A."/>
            <person name="Lundell T."/>
            <person name="Morin E."/>
            <person name="Murat C."/>
            <person name="Sun H."/>
            <person name="Tunlid A."/>
            <person name="Henrissat B."/>
            <person name="Grigoriev I.V."/>
            <person name="Hibbett D.S."/>
            <person name="Martin F."/>
            <person name="Nordberg H.P."/>
            <person name="Cantor M.N."/>
            <person name="Hua S.X."/>
        </authorList>
    </citation>
    <scope>NUCLEOTIDE SEQUENCE [LARGE SCALE GENOMIC DNA]</scope>
    <source>
        <strain evidence="2 3">Marx 270</strain>
    </source>
</reference>